<feature type="transmembrane region" description="Helical" evidence="2">
    <location>
        <begin position="79"/>
        <end position="100"/>
    </location>
</feature>
<gene>
    <name evidence="3" type="ORF">FrCorBMG51_22955</name>
</gene>
<keyword evidence="2" id="KW-1133">Transmembrane helix</keyword>
<proteinExistence type="predicted"/>
<reference evidence="3 4" key="1">
    <citation type="submission" date="2014-12" db="EMBL/GenBank/DDBJ databases">
        <title>Frankia sp. BMG5.1 draft genome.</title>
        <authorList>
            <person name="Gtari M."/>
            <person name="Ghodhbane-Gtari F."/>
            <person name="Nouioui I."/>
            <person name="Ktari A."/>
            <person name="Hezbri K."/>
            <person name="Mimouni W."/>
            <person name="Sbissi I."/>
            <person name="Ayari A."/>
            <person name="Yamanaka T."/>
            <person name="Normand P."/>
            <person name="Tisa L.S."/>
            <person name="Boudabous A."/>
        </authorList>
    </citation>
    <scope>NUCLEOTIDE SEQUENCE [LARGE SCALE GENOMIC DNA]</scope>
    <source>
        <strain evidence="3 4">BMG5.1</strain>
    </source>
</reference>
<keyword evidence="2" id="KW-0472">Membrane</keyword>
<feature type="transmembrane region" description="Helical" evidence="2">
    <location>
        <begin position="182"/>
        <end position="204"/>
    </location>
</feature>
<evidence type="ECO:0000256" key="2">
    <source>
        <dbReference type="SAM" id="Phobius"/>
    </source>
</evidence>
<feature type="transmembrane region" description="Helical" evidence="2">
    <location>
        <begin position="210"/>
        <end position="232"/>
    </location>
</feature>
<keyword evidence="2" id="KW-0812">Transmembrane</keyword>
<feature type="compositionally biased region" description="Basic and acidic residues" evidence="1">
    <location>
        <begin position="322"/>
        <end position="335"/>
    </location>
</feature>
<dbReference type="Proteomes" id="UP000035425">
    <property type="component" value="Unassembled WGS sequence"/>
</dbReference>
<name>A0ABR5EZ48_9ACTN</name>
<feature type="transmembrane region" description="Helical" evidence="2">
    <location>
        <begin position="283"/>
        <end position="303"/>
    </location>
</feature>
<protein>
    <submittedName>
        <fullName evidence="3">Ribonuclease BN</fullName>
    </submittedName>
</protein>
<organism evidence="3 4">
    <name type="scientific">Protofrankia coriariae</name>
    <dbReference type="NCBI Taxonomy" id="1562887"/>
    <lineage>
        <taxon>Bacteria</taxon>
        <taxon>Bacillati</taxon>
        <taxon>Actinomycetota</taxon>
        <taxon>Actinomycetes</taxon>
        <taxon>Frankiales</taxon>
        <taxon>Frankiaceae</taxon>
        <taxon>Protofrankia</taxon>
    </lineage>
</organism>
<feature type="region of interest" description="Disordered" evidence="1">
    <location>
        <begin position="1"/>
        <end position="27"/>
    </location>
</feature>
<feature type="region of interest" description="Disordered" evidence="1">
    <location>
        <begin position="314"/>
        <end position="335"/>
    </location>
</feature>
<accession>A0ABR5EZ48</accession>
<dbReference type="RefSeq" id="WP_047225092.1">
    <property type="nucleotide sequence ID" value="NZ_JWIO01000063.1"/>
</dbReference>
<evidence type="ECO:0000256" key="1">
    <source>
        <dbReference type="SAM" id="MobiDB-lite"/>
    </source>
</evidence>
<feature type="transmembrane region" description="Helical" evidence="2">
    <location>
        <begin position="244"/>
        <end position="263"/>
    </location>
</feature>
<evidence type="ECO:0000313" key="3">
    <source>
        <dbReference type="EMBL" id="KLL09731.1"/>
    </source>
</evidence>
<comment type="caution">
    <text evidence="3">The sequence shown here is derived from an EMBL/GenBank/DDBJ whole genome shotgun (WGS) entry which is preliminary data.</text>
</comment>
<sequence>MPRSRRARGDGRTPRPSDGADGAGGAVDVRGAGGAAADRIRRLFGRMATAVRRVRARLRGSAAEDLASRLRQGDLINGAMNLAALILMMFFPFIIALAALSPLRSGGAAEVIIRRMGLSQEAAQAVERLFAPQDGTVRNGWSILGALWLILGGLSLATTVQSVYVRVFGLRPLGLRGVPAQVGWLCGLIVFLAGTTAAGALLTGTIPGQIGYGLLNTAGLLFFVWAGVRVLTLGRLGWREAWPAAAFTTVGLTGLGVVGRLTFSSSIVANERNYGSIGVVFTILSWLIGFGVVLTGGAIVGMWHNETRKPATRIMKRKRAKRDSGRGGRNQNRES</sequence>
<keyword evidence="4" id="KW-1185">Reference proteome</keyword>
<evidence type="ECO:0000313" key="4">
    <source>
        <dbReference type="Proteomes" id="UP000035425"/>
    </source>
</evidence>
<dbReference type="EMBL" id="JWIO01000063">
    <property type="protein sequence ID" value="KLL09731.1"/>
    <property type="molecule type" value="Genomic_DNA"/>
</dbReference>
<feature type="transmembrane region" description="Helical" evidence="2">
    <location>
        <begin position="146"/>
        <end position="170"/>
    </location>
</feature>